<evidence type="ECO:0008006" key="3">
    <source>
        <dbReference type="Google" id="ProtNLM"/>
    </source>
</evidence>
<sequence length="334" mass="39140">MNIFIAMTPYHVFLSLSFLHYNEEDLILLLDENDLLSSYVQCVKIKNFSYVNFPSKFGLKSKIKSFLTLKERIRQLCTYLDLNKVNNVYVFNDNSPYSQKTIKSLKCKNVFYIEDGSAPYNDHFIKNGGIKRIEYSIFFGFSYDFTNVLGTSKFIKNSFFTYPELVREENKKNSNNKYLTSSNWRNKVEQSHCNLDGYFPYDKKKHRIILVLLPLLCDEKTKTYFYNLVIEKLNVYDGVYVKYHPLSKNEYNLFDSIPGVVILPSFISSELVMTCNGNISEIYTNLNTSSISSTFFFNNVIVNILYNEADKQSYLFQCIYRLSCVNKNINFLEV</sequence>
<name>A0A151JHZ9_9VIBR</name>
<dbReference type="AlphaFoldDB" id="A0A151JHZ9"/>
<dbReference type="InterPro" id="IPR012477">
    <property type="entry name" value="Glyco_transf_52"/>
</dbReference>
<dbReference type="EMBL" id="LOMK01000001">
    <property type="protein sequence ID" value="KYN25411.1"/>
    <property type="molecule type" value="Genomic_DNA"/>
</dbReference>
<evidence type="ECO:0000313" key="2">
    <source>
        <dbReference type="Proteomes" id="UP000075349"/>
    </source>
</evidence>
<protein>
    <recommendedName>
        <fullName evidence="3">CMP-N-acetylneuraminate-beta-galactosamide-alpha-2, 3-sialyltransferase</fullName>
    </recommendedName>
</protein>
<reference evidence="2" key="1">
    <citation type="submission" date="2015-12" db="EMBL/GenBank/DDBJ databases">
        <authorList>
            <person name="Tarr C.L."/>
            <person name="Gladney L.M."/>
        </authorList>
    </citation>
    <scope>NUCLEOTIDE SEQUENCE [LARGE SCALE GENOMIC DNA]</scope>
    <source>
        <strain evidence="2">2756-81</strain>
    </source>
</reference>
<proteinExistence type="predicted"/>
<comment type="caution">
    <text evidence="1">The sequence shown here is derived from an EMBL/GenBank/DDBJ whole genome shotgun (WGS) entry which is preliminary data.</text>
</comment>
<dbReference type="Pfam" id="PF07922">
    <property type="entry name" value="Glyco_transf_52"/>
    <property type="match status" value="1"/>
</dbReference>
<gene>
    <name evidence="1" type="ORF">AUQ44_07420</name>
</gene>
<accession>A0A151JHZ9</accession>
<evidence type="ECO:0000313" key="1">
    <source>
        <dbReference type="EMBL" id="KYN25411.1"/>
    </source>
</evidence>
<organism evidence="1 2">
    <name type="scientific">Vibrio cidicii</name>
    <dbReference type="NCBI Taxonomy" id="1763883"/>
    <lineage>
        <taxon>Bacteria</taxon>
        <taxon>Pseudomonadati</taxon>
        <taxon>Pseudomonadota</taxon>
        <taxon>Gammaproteobacteria</taxon>
        <taxon>Vibrionales</taxon>
        <taxon>Vibrionaceae</taxon>
        <taxon>Vibrio</taxon>
    </lineage>
</organism>
<dbReference type="Proteomes" id="UP000075349">
    <property type="component" value="Unassembled WGS sequence"/>
</dbReference>